<evidence type="ECO:0000256" key="3">
    <source>
        <dbReference type="ARBA" id="ARBA00023211"/>
    </source>
</evidence>
<dbReference type="Pfam" id="PF01676">
    <property type="entry name" value="Metalloenzyme"/>
    <property type="match status" value="1"/>
</dbReference>
<dbReference type="GO" id="GO:0043094">
    <property type="term" value="P:metabolic compound salvage"/>
    <property type="evidence" value="ECO:0007669"/>
    <property type="project" value="InterPro"/>
</dbReference>
<comment type="caution">
    <text evidence="5">The sequence shown here is derived from an EMBL/GenBank/DDBJ whole genome shotgun (WGS) entry which is preliminary data.</text>
</comment>
<organism evidence="5 6">
    <name type="scientific">Rubricoccus marinus</name>
    <dbReference type="NCBI Taxonomy" id="716817"/>
    <lineage>
        <taxon>Bacteria</taxon>
        <taxon>Pseudomonadati</taxon>
        <taxon>Rhodothermota</taxon>
        <taxon>Rhodothermia</taxon>
        <taxon>Rhodothermales</taxon>
        <taxon>Rubricoccaceae</taxon>
        <taxon>Rubricoccus</taxon>
    </lineage>
</organism>
<evidence type="ECO:0000259" key="4">
    <source>
        <dbReference type="Pfam" id="PF01676"/>
    </source>
</evidence>
<dbReference type="EMBL" id="MQWB01000001">
    <property type="protein sequence ID" value="OZC03493.1"/>
    <property type="molecule type" value="Genomic_DNA"/>
</dbReference>
<keyword evidence="6" id="KW-1185">Reference proteome</keyword>
<sequence>MTRCLFVFLDGVGLGPASPHNPLYTLPLPAFRDLAGGQAWTAEATPVRQKRHVFTSLDATLGMEGLPQSGTGQVALFAGIDGPKLHGRHFGPYPPSTTHEPLAENSVFERLKRRGIAPEAMALANGYPERYFKLMEARNRWNTSSRAARASGVRLRTAADLAIGEALPADFTGHAWQRHIDPDHVTVSPEAAGQRLVALAKRHRFTLYDFPHTDTAGHGRDGLTPEIVLPMVDAFLGAIHAAMDTEHDLLVVSSDHGNIERPTTKSHTTNPVPLIAVGPGAERFAEAASLLDVAPALVEALTA</sequence>
<evidence type="ECO:0000313" key="6">
    <source>
        <dbReference type="Proteomes" id="UP000216446"/>
    </source>
</evidence>
<accession>A0A259U0E2</accession>
<evidence type="ECO:0000256" key="2">
    <source>
        <dbReference type="ARBA" id="ARBA00022723"/>
    </source>
</evidence>
<dbReference type="SUPFAM" id="SSF53649">
    <property type="entry name" value="Alkaline phosphatase-like"/>
    <property type="match status" value="1"/>
</dbReference>
<dbReference type="Gene3D" id="3.40.720.10">
    <property type="entry name" value="Alkaline Phosphatase, subunit A"/>
    <property type="match status" value="1"/>
</dbReference>
<dbReference type="GO" id="GO:0009117">
    <property type="term" value="P:nucleotide metabolic process"/>
    <property type="evidence" value="ECO:0007669"/>
    <property type="project" value="InterPro"/>
</dbReference>
<dbReference type="InterPro" id="IPR010045">
    <property type="entry name" value="DeoB"/>
</dbReference>
<name>A0A259U0E2_9BACT</name>
<dbReference type="Proteomes" id="UP000216446">
    <property type="component" value="Unassembled WGS sequence"/>
</dbReference>
<protein>
    <recommendedName>
        <fullName evidence="4">Metalloenzyme domain-containing protein</fullName>
    </recommendedName>
</protein>
<gene>
    <name evidence="5" type="ORF">BSZ36_11170</name>
</gene>
<feature type="domain" description="Metalloenzyme" evidence="4">
    <location>
        <begin position="4"/>
        <end position="301"/>
    </location>
</feature>
<keyword evidence="2" id="KW-0479">Metal-binding</keyword>
<dbReference type="PANTHER" id="PTHR21110">
    <property type="entry name" value="PHOSPHOPENTOMUTASE"/>
    <property type="match status" value="1"/>
</dbReference>
<reference evidence="5 6" key="1">
    <citation type="submission" date="2016-11" db="EMBL/GenBank/DDBJ databases">
        <title>Study of marine rhodopsin-containing bacteria.</title>
        <authorList>
            <person name="Yoshizawa S."/>
            <person name="Kumagai Y."/>
            <person name="Kogure K."/>
        </authorList>
    </citation>
    <scope>NUCLEOTIDE SEQUENCE [LARGE SCALE GENOMIC DNA]</scope>
    <source>
        <strain evidence="5 6">SG-29</strain>
    </source>
</reference>
<evidence type="ECO:0000313" key="5">
    <source>
        <dbReference type="EMBL" id="OZC03493.1"/>
    </source>
</evidence>
<dbReference type="InterPro" id="IPR006124">
    <property type="entry name" value="Metalloenzyme"/>
</dbReference>
<dbReference type="AlphaFoldDB" id="A0A259U0E2"/>
<dbReference type="GO" id="GO:0000287">
    <property type="term" value="F:magnesium ion binding"/>
    <property type="evidence" value="ECO:0007669"/>
    <property type="project" value="InterPro"/>
</dbReference>
<dbReference type="InParanoid" id="A0A259U0E2"/>
<dbReference type="PANTHER" id="PTHR21110:SF0">
    <property type="entry name" value="PHOSPHOPENTOMUTASE"/>
    <property type="match status" value="1"/>
</dbReference>
<dbReference type="GO" id="GO:0005829">
    <property type="term" value="C:cytosol"/>
    <property type="evidence" value="ECO:0007669"/>
    <property type="project" value="TreeGrafter"/>
</dbReference>
<comment type="similarity">
    <text evidence="1">Belongs to the phosphopentomutase family.</text>
</comment>
<dbReference type="GO" id="GO:0008973">
    <property type="term" value="F:phosphopentomutase activity"/>
    <property type="evidence" value="ECO:0007669"/>
    <property type="project" value="InterPro"/>
</dbReference>
<dbReference type="InterPro" id="IPR017850">
    <property type="entry name" value="Alkaline_phosphatase_core_sf"/>
</dbReference>
<keyword evidence="3" id="KW-0464">Manganese</keyword>
<proteinExistence type="inferred from homology"/>
<evidence type="ECO:0000256" key="1">
    <source>
        <dbReference type="ARBA" id="ARBA00010373"/>
    </source>
</evidence>
<dbReference type="RefSeq" id="WP_179271147.1">
    <property type="nucleotide sequence ID" value="NZ_MQWB01000001.1"/>
</dbReference>